<dbReference type="InterPro" id="IPR032678">
    <property type="entry name" value="tRNA-synt_1_cat_dom"/>
</dbReference>
<organism evidence="19">
    <name type="scientific">Prosthecochloris aestuarii</name>
    <dbReference type="NCBI Taxonomy" id="1102"/>
    <lineage>
        <taxon>Bacteria</taxon>
        <taxon>Pseudomonadati</taxon>
        <taxon>Chlorobiota</taxon>
        <taxon>Chlorobiia</taxon>
        <taxon>Chlorobiales</taxon>
        <taxon>Chlorobiaceae</taxon>
        <taxon>Prosthecochloris</taxon>
    </lineage>
</organism>
<protein>
    <recommendedName>
        <fullName evidence="6 16">Cysteine--tRNA ligase</fullName>
        <ecNumber evidence="5 16">6.1.1.16</ecNumber>
    </recommendedName>
</protein>
<dbReference type="InterPro" id="IPR015803">
    <property type="entry name" value="Cys-tRNA-ligase"/>
</dbReference>
<gene>
    <name evidence="19" type="ORF">ENN50_07730</name>
</gene>
<dbReference type="GO" id="GO:0005829">
    <property type="term" value="C:cytosol"/>
    <property type="evidence" value="ECO:0007669"/>
    <property type="project" value="TreeGrafter"/>
</dbReference>
<evidence type="ECO:0000256" key="4">
    <source>
        <dbReference type="ARBA" id="ARBA00011245"/>
    </source>
</evidence>
<dbReference type="InterPro" id="IPR024909">
    <property type="entry name" value="Cys-tRNA/MSH_ligase"/>
</dbReference>
<dbReference type="FunFam" id="3.40.50.620:FF:000130">
    <property type="entry name" value="Cysteine--tRNA ligase"/>
    <property type="match status" value="1"/>
</dbReference>
<dbReference type="Proteomes" id="UP000886335">
    <property type="component" value="Unassembled WGS sequence"/>
</dbReference>
<comment type="catalytic activity">
    <reaction evidence="15">
        <text>tRNA(Cys) + L-cysteine + ATP = L-cysteinyl-tRNA(Cys) + AMP + diphosphate</text>
        <dbReference type="Rhea" id="RHEA:17773"/>
        <dbReference type="Rhea" id="RHEA-COMP:9661"/>
        <dbReference type="Rhea" id="RHEA-COMP:9679"/>
        <dbReference type="ChEBI" id="CHEBI:30616"/>
        <dbReference type="ChEBI" id="CHEBI:33019"/>
        <dbReference type="ChEBI" id="CHEBI:35235"/>
        <dbReference type="ChEBI" id="CHEBI:78442"/>
        <dbReference type="ChEBI" id="CHEBI:78517"/>
        <dbReference type="ChEBI" id="CHEBI:456215"/>
        <dbReference type="EC" id="6.1.1.16"/>
    </reaction>
</comment>
<keyword evidence="7" id="KW-0963">Cytoplasm</keyword>
<evidence type="ECO:0000259" key="18">
    <source>
        <dbReference type="Pfam" id="PF01406"/>
    </source>
</evidence>
<dbReference type="GO" id="GO:0046872">
    <property type="term" value="F:metal ion binding"/>
    <property type="evidence" value="ECO:0007669"/>
    <property type="project" value="UniProtKB-KW"/>
</dbReference>
<dbReference type="CDD" id="cd00672">
    <property type="entry name" value="CysRS_core"/>
    <property type="match status" value="1"/>
</dbReference>
<keyword evidence="11" id="KW-0862">Zinc</keyword>
<evidence type="ECO:0000256" key="14">
    <source>
        <dbReference type="ARBA" id="ARBA00023146"/>
    </source>
</evidence>
<evidence type="ECO:0000256" key="1">
    <source>
        <dbReference type="ARBA" id="ARBA00001947"/>
    </source>
</evidence>
<reference evidence="19" key="1">
    <citation type="journal article" date="2020" name="mSystems">
        <title>Genome- and Community-Level Interaction Insights into Carbon Utilization and Element Cycling Functions of Hydrothermarchaeota in Hydrothermal Sediment.</title>
        <authorList>
            <person name="Zhou Z."/>
            <person name="Liu Y."/>
            <person name="Xu W."/>
            <person name="Pan J."/>
            <person name="Luo Z.H."/>
            <person name="Li M."/>
        </authorList>
    </citation>
    <scope>NUCLEOTIDE SEQUENCE [LARGE SCALE GENOMIC DNA]</scope>
    <source>
        <strain evidence="19">SpSt-1181</strain>
    </source>
</reference>
<keyword evidence="10" id="KW-0547">Nucleotide-binding</keyword>
<comment type="subcellular location">
    <subcellularLocation>
        <location evidence="2">Cytoplasm</location>
    </subcellularLocation>
</comment>
<dbReference type="EMBL" id="DSBW01000168">
    <property type="protein sequence ID" value="HED31556.1"/>
    <property type="molecule type" value="Genomic_DNA"/>
</dbReference>
<name>A0A831WVE4_PROAE</name>
<dbReference type="PANTHER" id="PTHR10890">
    <property type="entry name" value="CYSTEINYL-TRNA SYNTHETASE"/>
    <property type="match status" value="1"/>
</dbReference>
<evidence type="ECO:0000256" key="11">
    <source>
        <dbReference type="ARBA" id="ARBA00022833"/>
    </source>
</evidence>
<evidence type="ECO:0000256" key="7">
    <source>
        <dbReference type="ARBA" id="ARBA00022490"/>
    </source>
</evidence>
<feature type="compositionally biased region" description="Basic and acidic residues" evidence="17">
    <location>
        <begin position="178"/>
        <end position="188"/>
    </location>
</feature>
<evidence type="ECO:0000256" key="2">
    <source>
        <dbReference type="ARBA" id="ARBA00004496"/>
    </source>
</evidence>
<comment type="cofactor">
    <cofactor evidence="1">
        <name>Zn(2+)</name>
        <dbReference type="ChEBI" id="CHEBI:29105"/>
    </cofactor>
</comment>
<keyword evidence="12" id="KW-0067">ATP-binding</keyword>
<comment type="subunit">
    <text evidence="4">Monomer.</text>
</comment>
<accession>A0A831WVE4</accession>
<dbReference type="Pfam" id="PF01406">
    <property type="entry name" value="tRNA-synt_1e"/>
    <property type="match status" value="1"/>
</dbReference>
<evidence type="ECO:0000256" key="16">
    <source>
        <dbReference type="NCBIfam" id="TIGR00435"/>
    </source>
</evidence>
<dbReference type="GO" id="GO:0004817">
    <property type="term" value="F:cysteine-tRNA ligase activity"/>
    <property type="evidence" value="ECO:0007669"/>
    <property type="project" value="UniProtKB-UniRule"/>
</dbReference>
<dbReference type="EC" id="6.1.1.16" evidence="5 16"/>
<evidence type="ECO:0000313" key="19">
    <source>
        <dbReference type="EMBL" id="HED31556.1"/>
    </source>
</evidence>
<feature type="non-terminal residue" evidence="19">
    <location>
        <position position="346"/>
    </location>
</feature>
<keyword evidence="13" id="KW-0648">Protein biosynthesis</keyword>
<sequence>MTLRIYNSLTRSKEIFEPLNPDMVTMYVCGPTVYGHAHLGHAKSYVSFDVVVRWLRHLGYRVKYIQNITDVGHLTDDADEGEDKIARQARKEQTDPMEIAQFYTRSFYEDMDRLGVERPNIAPTATGHIPDQIQLIATLLEKGHAYEVNGNVYFSVASFPGYGKLSGRTTGEARQPGRRVESRSEKRDPADFALWKKAEPGHLMKWSSPWSEGYPGWHAECSAMAMKYLGQTIDIHGGGMENKFPHHECEIAQSEAATGRPYVRYWMHNNMVTANGTKMGKSLGNFINLKDIFEQFSPSVIRFFILQSHYRSPLDFSEQAIEASKSGLEKLRDTWLRLQNATQGDG</sequence>
<dbReference type="Gene3D" id="3.40.50.620">
    <property type="entry name" value="HUPs"/>
    <property type="match status" value="1"/>
</dbReference>
<dbReference type="InterPro" id="IPR014729">
    <property type="entry name" value="Rossmann-like_a/b/a_fold"/>
</dbReference>
<evidence type="ECO:0000256" key="8">
    <source>
        <dbReference type="ARBA" id="ARBA00022598"/>
    </source>
</evidence>
<feature type="domain" description="tRNA synthetases class I catalytic" evidence="18">
    <location>
        <begin position="16"/>
        <end position="325"/>
    </location>
</feature>
<evidence type="ECO:0000256" key="5">
    <source>
        <dbReference type="ARBA" id="ARBA00012832"/>
    </source>
</evidence>
<evidence type="ECO:0000256" key="10">
    <source>
        <dbReference type="ARBA" id="ARBA00022741"/>
    </source>
</evidence>
<dbReference type="AlphaFoldDB" id="A0A831WVE4"/>
<comment type="similarity">
    <text evidence="3">Belongs to the class-I aminoacyl-tRNA synthetase family.</text>
</comment>
<comment type="caution">
    <text evidence="19">The sequence shown here is derived from an EMBL/GenBank/DDBJ whole genome shotgun (WGS) entry which is preliminary data.</text>
</comment>
<evidence type="ECO:0000256" key="13">
    <source>
        <dbReference type="ARBA" id="ARBA00022917"/>
    </source>
</evidence>
<dbReference type="PRINTS" id="PR00983">
    <property type="entry name" value="TRNASYNTHCYS"/>
</dbReference>
<keyword evidence="9" id="KW-0479">Metal-binding</keyword>
<dbReference type="GO" id="GO:0005524">
    <property type="term" value="F:ATP binding"/>
    <property type="evidence" value="ECO:0007669"/>
    <property type="project" value="UniProtKB-KW"/>
</dbReference>
<dbReference type="SUPFAM" id="SSF52374">
    <property type="entry name" value="Nucleotidylyl transferase"/>
    <property type="match status" value="1"/>
</dbReference>
<evidence type="ECO:0000256" key="15">
    <source>
        <dbReference type="ARBA" id="ARBA00047398"/>
    </source>
</evidence>
<evidence type="ECO:0000256" key="6">
    <source>
        <dbReference type="ARBA" id="ARBA00014738"/>
    </source>
</evidence>
<evidence type="ECO:0000256" key="9">
    <source>
        <dbReference type="ARBA" id="ARBA00022723"/>
    </source>
</evidence>
<evidence type="ECO:0000256" key="12">
    <source>
        <dbReference type="ARBA" id="ARBA00022840"/>
    </source>
</evidence>
<dbReference type="PANTHER" id="PTHR10890:SF3">
    <property type="entry name" value="CYSTEINE--TRNA LIGASE, CYTOPLASMIC"/>
    <property type="match status" value="1"/>
</dbReference>
<proteinExistence type="inferred from homology"/>
<feature type="region of interest" description="Disordered" evidence="17">
    <location>
        <begin position="165"/>
        <end position="188"/>
    </location>
</feature>
<dbReference type="GO" id="GO:0006423">
    <property type="term" value="P:cysteinyl-tRNA aminoacylation"/>
    <property type="evidence" value="ECO:0007669"/>
    <property type="project" value="UniProtKB-UniRule"/>
</dbReference>
<evidence type="ECO:0000256" key="3">
    <source>
        <dbReference type="ARBA" id="ARBA00005594"/>
    </source>
</evidence>
<dbReference type="HAMAP" id="MF_00041">
    <property type="entry name" value="Cys_tRNA_synth"/>
    <property type="match status" value="1"/>
</dbReference>
<keyword evidence="8 19" id="KW-0436">Ligase</keyword>
<evidence type="ECO:0000256" key="17">
    <source>
        <dbReference type="SAM" id="MobiDB-lite"/>
    </source>
</evidence>
<keyword evidence="14" id="KW-0030">Aminoacyl-tRNA synthetase</keyword>
<dbReference type="NCBIfam" id="TIGR00435">
    <property type="entry name" value="cysS"/>
    <property type="match status" value="1"/>
</dbReference>